<accession>A0A2A9CYE2</accession>
<proteinExistence type="predicted"/>
<dbReference type="EMBL" id="PDJD01000001">
    <property type="protein sequence ID" value="PFG19447.1"/>
    <property type="molecule type" value="Genomic_DNA"/>
</dbReference>
<protein>
    <submittedName>
        <fullName evidence="1">Uncharacterized protein</fullName>
    </submittedName>
</protein>
<evidence type="ECO:0000313" key="1">
    <source>
        <dbReference type="EMBL" id="PFG19447.1"/>
    </source>
</evidence>
<dbReference type="AlphaFoldDB" id="A0A2A9CYE2"/>
<evidence type="ECO:0000313" key="2">
    <source>
        <dbReference type="Proteomes" id="UP000224915"/>
    </source>
</evidence>
<gene>
    <name evidence="1" type="ORF">ATL40_1010</name>
</gene>
<reference evidence="1 2" key="1">
    <citation type="submission" date="2017-10" db="EMBL/GenBank/DDBJ databases">
        <title>Sequencing the genomes of 1000 actinobacteria strains.</title>
        <authorList>
            <person name="Klenk H.-P."/>
        </authorList>
    </citation>
    <scope>NUCLEOTIDE SEQUENCE [LARGE SCALE GENOMIC DNA]</scope>
    <source>
        <strain evidence="1 2">DSM 21801</strain>
    </source>
</reference>
<dbReference type="Proteomes" id="UP000224915">
    <property type="component" value="Unassembled WGS sequence"/>
</dbReference>
<dbReference type="RefSeq" id="WP_169925876.1">
    <property type="nucleotide sequence ID" value="NZ_PDJD01000001.1"/>
</dbReference>
<sequence>MSEPTEATQDLALPTPEEFDALPLHHQADLLERVQQRLAERLDASAS</sequence>
<comment type="caution">
    <text evidence="1">The sequence shown here is derived from an EMBL/GenBank/DDBJ whole genome shotgun (WGS) entry which is preliminary data.</text>
</comment>
<keyword evidence="2" id="KW-1185">Reference proteome</keyword>
<name>A0A2A9CYE2_9MICO</name>
<organism evidence="1 2">
    <name type="scientific">Serinibacter salmoneus</name>
    <dbReference type="NCBI Taxonomy" id="556530"/>
    <lineage>
        <taxon>Bacteria</taxon>
        <taxon>Bacillati</taxon>
        <taxon>Actinomycetota</taxon>
        <taxon>Actinomycetes</taxon>
        <taxon>Micrococcales</taxon>
        <taxon>Beutenbergiaceae</taxon>
        <taxon>Serinibacter</taxon>
    </lineage>
</organism>